<dbReference type="SUPFAM" id="SSF51430">
    <property type="entry name" value="NAD(P)-linked oxidoreductase"/>
    <property type="match status" value="1"/>
</dbReference>
<comment type="similarity">
    <text evidence="1">Belongs to the shaker potassium channel beta subunit family.</text>
</comment>
<keyword evidence="3" id="KW-0560">Oxidoreductase</keyword>
<dbReference type="Pfam" id="PF00248">
    <property type="entry name" value="Aldo_ket_red"/>
    <property type="match status" value="1"/>
</dbReference>
<dbReference type="AlphaFoldDB" id="A0A3B0A232"/>
<dbReference type="GO" id="GO:0016491">
    <property type="term" value="F:oxidoreductase activity"/>
    <property type="evidence" value="ECO:0007669"/>
    <property type="project" value="UniProtKB-KW"/>
</dbReference>
<dbReference type="Gene3D" id="3.20.20.100">
    <property type="entry name" value="NADP-dependent oxidoreductase domain"/>
    <property type="match status" value="1"/>
</dbReference>
<evidence type="ECO:0000256" key="3">
    <source>
        <dbReference type="ARBA" id="ARBA00023002"/>
    </source>
</evidence>
<name>A0A3B0A232_9ACTN</name>
<dbReference type="NCBIfam" id="NF007388">
    <property type="entry name" value="PRK09912.1"/>
    <property type="match status" value="1"/>
</dbReference>
<evidence type="ECO:0000256" key="1">
    <source>
        <dbReference type="ARBA" id="ARBA00006515"/>
    </source>
</evidence>
<keyword evidence="2" id="KW-0521">NADP</keyword>
<feature type="compositionally biased region" description="Pro residues" evidence="4">
    <location>
        <begin position="7"/>
        <end position="18"/>
    </location>
</feature>
<gene>
    <name evidence="6" type="ORF">D7193_20870</name>
</gene>
<comment type="caution">
    <text evidence="6">The sequence shown here is derived from an EMBL/GenBank/DDBJ whole genome shotgun (WGS) entry which is preliminary data.</text>
</comment>
<reference evidence="6 7" key="1">
    <citation type="journal article" date="2015" name="Int. J. Syst. Evol. Microbiol.">
        <title>Micromonospora costi sp. nov., isolated from a leaf of Costus speciosus.</title>
        <authorList>
            <person name="Thawai C."/>
        </authorList>
    </citation>
    <scope>NUCLEOTIDE SEQUENCE [LARGE SCALE GENOMIC DNA]</scope>
    <source>
        <strain evidence="6 7">CS1-12</strain>
    </source>
</reference>
<dbReference type="GO" id="GO:0051596">
    <property type="term" value="P:methylglyoxal catabolic process"/>
    <property type="evidence" value="ECO:0007669"/>
    <property type="project" value="TreeGrafter"/>
</dbReference>
<dbReference type="InterPro" id="IPR005399">
    <property type="entry name" value="K_chnl_volt-dep_bsu_KCNAB-rel"/>
</dbReference>
<evidence type="ECO:0000313" key="7">
    <source>
        <dbReference type="Proteomes" id="UP000279968"/>
    </source>
</evidence>
<dbReference type="PANTHER" id="PTHR43150">
    <property type="entry name" value="HYPERKINETIC, ISOFORM M"/>
    <property type="match status" value="1"/>
</dbReference>
<dbReference type="InterPro" id="IPR036812">
    <property type="entry name" value="NAD(P)_OxRdtase_dom_sf"/>
</dbReference>
<dbReference type="EMBL" id="RBAN01000003">
    <property type="protein sequence ID" value="RKN54698.1"/>
    <property type="molecule type" value="Genomic_DNA"/>
</dbReference>
<dbReference type="PANTHER" id="PTHR43150:SF4">
    <property type="entry name" value="L-GLYCERALDEHYDE 3-PHOSPHATE REDUCTASE"/>
    <property type="match status" value="1"/>
</dbReference>
<dbReference type="Proteomes" id="UP000279968">
    <property type="component" value="Unassembled WGS sequence"/>
</dbReference>
<evidence type="ECO:0000313" key="6">
    <source>
        <dbReference type="EMBL" id="RKN54698.1"/>
    </source>
</evidence>
<dbReference type="OrthoDB" id="3170516at2"/>
<organism evidence="6 7">
    <name type="scientific">Micromonospora costi</name>
    <dbReference type="NCBI Taxonomy" id="1530042"/>
    <lineage>
        <taxon>Bacteria</taxon>
        <taxon>Bacillati</taxon>
        <taxon>Actinomycetota</taxon>
        <taxon>Actinomycetes</taxon>
        <taxon>Micromonosporales</taxon>
        <taxon>Micromonosporaceae</taxon>
        <taxon>Micromonospora</taxon>
    </lineage>
</organism>
<sequence>MGSADVPGPPPTAVPSPTAPAAVAARRTPAGGGTRPGRPPDRSVVNTSYLADPDRYGTMEYRRCGRSGLKLPAVSLGLWHNFGGNRPLETQRAILRRAFDLGITHFDLANNYGPPYGSAEENFGRILATDFRPYRDELVISTKAGYDMWPGPYGNWGSRKYLTASLDQSLRRMGLDYVDIFYSHRFDPDTPLEETMGALDAAVRAGKALYVGISSYSPERTAQAAAILRDLGTPLLIHQPSYSMLNRWIEGGLLDVLEREGVGCIGFSPLAQGMLTDRYLAGVPSDSRASAQSSLSPEWLTEENLGKVRALHAIAERRGQSLAQLAIAWTLRDPRMTSTVLGASSVAQLEANVAALEDTEFSAEELAEIDRYATEAGINLWAESSAR</sequence>
<feature type="region of interest" description="Disordered" evidence="4">
    <location>
        <begin position="1"/>
        <end position="48"/>
    </location>
</feature>
<accession>A0A3B0A232</accession>
<keyword evidence="7" id="KW-1185">Reference proteome</keyword>
<evidence type="ECO:0000259" key="5">
    <source>
        <dbReference type="Pfam" id="PF00248"/>
    </source>
</evidence>
<protein>
    <submittedName>
        <fullName evidence="6">L-glyceraldehyde 3-phosphate reductase</fullName>
    </submittedName>
</protein>
<feature type="domain" description="NADP-dependent oxidoreductase" evidence="5">
    <location>
        <begin position="74"/>
        <end position="371"/>
    </location>
</feature>
<evidence type="ECO:0000256" key="2">
    <source>
        <dbReference type="ARBA" id="ARBA00022857"/>
    </source>
</evidence>
<feature type="compositionally biased region" description="Low complexity" evidence="4">
    <location>
        <begin position="19"/>
        <end position="29"/>
    </location>
</feature>
<dbReference type="InterPro" id="IPR023210">
    <property type="entry name" value="NADP_OxRdtase_dom"/>
</dbReference>
<proteinExistence type="inferred from homology"/>
<evidence type="ECO:0000256" key="4">
    <source>
        <dbReference type="SAM" id="MobiDB-lite"/>
    </source>
</evidence>